<sequence length="432" mass="48601">MKSQKSKKIFLLLSTTLAASSLISVPAVAASCAYKGNDLSTYHKNFKDALDYSKSLNDTQKDKLIALQQVLEDASRLALNQSSTQVDVDLAVEMILNGLNKAKISIPNNNKNESENDNIKPKVENDADKPKVENDADKPKIENNNQTIDQDQNALNDFVNSIKTSIQIKSDDANKANLKLALDSHKNISFDKTTKMLVTKNDQNTNDINLQNTNWPEDIELISTTTEDNILSLNNSNGKVVLSFRVLKNINNNKVISNQIYTIELGEYSQLSNTTQPDVNNSNLLEIYFKDKTITSDKLKLTYLIKEVHMLTNNGIKLELNDGFVTTYMSTDEASVQENDHYLFSTNLMSKQKFETNITPQKDHLKSNFISADAHLQYDEKTNKVLWGNNILREAKYIGEFTSKSHNGSVKYYLIPNDLVELLNNNTSDATK</sequence>
<gene>
    <name evidence="3" type="ORF">HLA92_01555</name>
</gene>
<dbReference type="RefSeq" id="WP_171112863.1">
    <property type="nucleotide sequence ID" value="NZ_CP053097.1"/>
</dbReference>
<evidence type="ECO:0000256" key="1">
    <source>
        <dbReference type="SAM" id="MobiDB-lite"/>
    </source>
</evidence>
<accession>A0A6M4JDF3</accession>
<feature type="signal peptide" evidence="2">
    <location>
        <begin position="1"/>
        <end position="29"/>
    </location>
</feature>
<keyword evidence="4" id="KW-1185">Reference proteome</keyword>
<keyword evidence="2" id="KW-0732">Signal</keyword>
<dbReference type="KEGG" id="mmio:HLA92_01555"/>
<evidence type="ECO:0000313" key="3">
    <source>
        <dbReference type="EMBL" id="QJR44117.1"/>
    </source>
</evidence>
<dbReference type="AlphaFoldDB" id="A0A6M4JDF3"/>
<organism evidence="3 4">
    <name type="scientific">Mycoplasma miroungirhinis</name>
    <dbReference type="NCBI Taxonomy" id="754516"/>
    <lineage>
        <taxon>Bacteria</taxon>
        <taxon>Bacillati</taxon>
        <taxon>Mycoplasmatota</taxon>
        <taxon>Mollicutes</taxon>
        <taxon>Mycoplasmataceae</taxon>
        <taxon>Mycoplasma</taxon>
    </lineage>
</organism>
<evidence type="ECO:0000256" key="2">
    <source>
        <dbReference type="SAM" id="SignalP"/>
    </source>
</evidence>
<reference evidence="3 4" key="1">
    <citation type="submission" date="2020-05" db="EMBL/GenBank/DDBJ databases">
        <title>Novel Mycoplasma species detected in Mirounga angustirostris (northern elephant seal) from the USA.</title>
        <authorList>
            <person name="Volokhov D.V."/>
        </authorList>
    </citation>
    <scope>NUCLEOTIDE SEQUENCE [LARGE SCALE GENOMIC DNA]</scope>
    <source>
        <strain evidence="3 4">Mirounga ES2806-NAS</strain>
    </source>
</reference>
<name>A0A6M4JDF3_9MOLU</name>
<feature type="compositionally biased region" description="Basic and acidic residues" evidence="1">
    <location>
        <begin position="112"/>
        <end position="141"/>
    </location>
</feature>
<feature type="chain" id="PRO_5027031510" evidence="2">
    <location>
        <begin position="30"/>
        <end position="432"/>
    </location>
</feature>
<dbReference type="PROSITE" id="PS51257">
    <property type="entry name" value="PROKAR_LIPOPROTEIN"/>
    <property type="match status" value="1"/>
</dbReference>
<protein>
    <submittedName>
        <fullName evidence="3">Uncharacterized protein</fullName>
    </submittedName>
</protein>
<feature type="region of interest" description="Disordered" evidence="1">
    <location>
        <begin position="104"/>
        <end position="144"/>
    </location>
</feature>
<evidence type="ECO:0000313" key="4">
    <source>
        <dbReference type="Proteomes" id="UP000502118"/>
    </source>
</evidence>
<proteinExistence type="predicted"/>
<dbReference type="EMBL" id="CP053097">
    <property type="protein sequence ID" value="QJR44117.1"/>
    <property type="molecule type" value="Genomic_DNA"/>
</dbReference>
<dbReference type="Proteomes" id="UP000502118">
    <property type="component" value="Chromosome"/>
</dbReference>